<keyword evidence="2" id="KW-0472">Membrane</keyword>
<dbReference type="PANTHER" id="PTHR44329">
    <property type="entry name" value="SERINE/THREONINE-PROTEIN KINASE TNNI3K-RELATED"/>
    <property type="match status" value="1"/>
</dbReference>
<dbReference type="OrthoDB" id="10261027at2759"/>
<dbReference type="Pfam" id="PF07714">
    <property type="entry name" value="PK_Tyr_Ser-Thr"/>
    <property type="match status" value="1"/>
</dbReference>
<dbReference type="InterPro" id="IPR011009">
    <property type="entry name" value="Kinase-like_dom_sf"/>
</dbReference>
<dbReference type="PRINTS" id="PR00109">
    <property type="entry name" value="TYRKINASE"/>
</dbReference>
<keyword evidence="5" id="KW-0808">Transferase</keyword>
<keyword evidence="3" id="KW-0732">Signal</keyword>
<dbReference type="GO" id="GO:0005524">
    <property type="term" value="F:ATP binding"/>
    <property type="evidence" value="ECO:0007669"/>
    <property type="project" value="InterPro"/>
</dbReference>
<dbReference type="InterPro" id="IPR008271">
    <property type="entry name" value="Ser/Thr_kinase_AS"/>
</dbReference>
<keyword evidence="2" id="KW-0812">Transmembrane</keyword>
<evidence type="ECO:0000259" key="4">
    <source>
        <dbReference type="PROSITE" id="PS50011"/>
    </source>
</evidence>
<dbReference type="GO" id="GO:0004674">
    <property type="term" value="F:protein serine/threonine kinase activity"/>
    <property type="evidence" value="ECO:0007669"/>
    <property type="project" value="TreeGrafter"/>
</dbReference>
<keyword evidence="5" id="KW-0418">Kinase</keyword>
<evidence type="ECO:0000256" key="2">
    <source>
        <dbReference type="SAM" id="Phobius"/>
    </source>
</evidence>
<keyword evidence="2" id="KW-1133">Transmembrane helix</keyword>
<dbReference type="InterPro" id="IPR001245">
    <property type="entry name" value="Ser-Thr/Tyr_kinase_cat_dom"/>
</dbReference>
<feature type="region of interest" description="Disordered" evidence="1">
    <location>
        <begin position="277"/>
        <end position="304"/>
    </location>
</feature>
<dbReference type="KEGG" id="spar:SPRG_00989"/>
<dbReference type="Gene3D" id="1.10.510.10">
    <property type="entry name" value="Transferase(Phosphotransferase) domain 1"/>
    <property type="match status" value="1"/>
</dbReference>
<dbReference type="InterPro" id="IPR000719">
    <property type="entry name" value="Prot_kinase_dom"/>
</dbReference>
<evidence type="ECO:0000313" key="6">
    <source>
        <dbReference type="Proteomes" id="UP000030745"/>
    </source>
</evidence>
<dbReference type="RefSeq" id="XP_012194583.1">
    <property type="nucleotide sequence ID" value="XM_012339193.1"/>
</dbReference>
<accession>A0A067D7D7</accession>
<protein>
    <submittedName>
        <fullName evidence="5">TKL protein kinase</fullName>
    </submittedName>
</protein>
<feature type="signal peptide" evidence="3">
    <location>
        <begin position="1"/>
        <end position="25"/>
    </location>
</feature>
<dbReference type="EMBL" id="KK583190">
    <property type="protein sequence ID" value="KDO34927.1"/>
    <property type="molecule type" value="Genomic_DNA"/>
</dbReference>
<feature type="compositionally biased region" description="Low complexity" evidence="1">
    <location>
        <begin position="279"/>
        <end position="295"/>
    </location>
</feature>
<evidence type="ECO:0000256" key="1">
    <source>
        <dbReference type="SAM" id="MobiDB-lite"/>
    </source>
</evidence>
<dbReference type="GeneID" id="24123604"/>
<feature type="transmembrane region" description="Helical" evidence="2">
    <location>
        <begin position="243"/>
        <end position="264"/>
    </location>
</feature>
<gene>
    <name evidence="5" type="ORF">SPRG_00989</name>
</gene>
<dbReference type="VEuPathDB" id="FungiDB:SPRG_00989"/>
<dbReference type="InterPro" id="IPR051681">
    <property type="entry name" value="Ser/Thr_Kinases-Pseudokinases"/>
</dbReference>
<name>A0A067D7D7_SAPPC</name>
<dbReference type="SUPFAM" id="SSF56112">
    <property type="entry name" value="Protein kinase-like (PK-like)"/>
    <property type="match status" value="1"/>
</dbReference>
<feature type="domain" description="Protein kinase" evidence="4">
    <location>
        <begin position="326"/>
        <end position="595"/>
    </location>
</feature>
<proteinExistence type="predicted"/>
<feature type="chain" id="PRO_5001635325" evidence="3">
    <location>
        <begin position="26"/>
        <end position="600"/>
    </location>
</feature>
<keyword evidence="6" id="KW-1185">Reference proteome</keyword>
<dbReference type="CDD" id="cd13999">
    <property type="entry name" value="STKc_MAP3K-like"/>
    <property type="match status" value="1"/>
</dbReference>
<evidence type="ECO:0000256" key="3">
    <source>
        <dbReference type="SAM" id="SignalP"/>
    </source>
</evidence>
<dbReference type="PROSITE" id="PS50011">
    <property type="entry name" value="PROTEIN_KINASE_DOM"/>
    <property type="match status" value="1"/>
</dbReference>
<sequence>MPAAAFSPRLLRLACVLPLLLAVHALGDSHGSGSEEAMSMAPTTSPPNATHIDTCHRIVGAAVNMSCSANSIFQLGTLAMNESSLNVFCSDPSCGEKLKALIAARDQCNDIELSVFYELADMDGWPQFQYMCAPTCRPQYIEFANQWYNCQSLDEKAPPDAPPVRVACTGCHKVNESISDVSFVATCGGLVDFIRRMLAERQLSSQNAPFDMNHLIGTCAKYANISMVPPRMVDAHKKPASSLLLVVIVLGGLGAMALVVGCFWRWRREDRPAEVDQNRLLTRSSGGRSTTRTGSAPTTDGRASGEVLRPADVLFLDRLRVDDASVVRTRLLAKGAHGEVYLGKYNGERVAIKCLLPGRTSQHETQAMVDEIKMLSRLDSPFVVAFYGVCFLQTSPLARLSFLVEFMDRGDLRDLLVLSASDPAALFPWLEKLQCAWSVAQGLVYLHENTVIHRDLKSRNVLLDSGKGTKLTDFGVSRHTSKTLTMTAGVGTYRWMAPELLSENQYTVAADVFSFGMVLSELLTHRIPYSDLMSKNGLPLVDTAIINMVINGAITPTLPDDCPPWARDLTLACIAADANARPTARQVAAILHQQLVLAVP</sequence>
<dbReference type="OMA" id="QYIEFAN"/>
<dbReference type="STRING" id="695850.A0A067D7D7"/>
<dbReference type="AlphaFoldDB" id="A0A067D7D7"/>
<dbReference type="PANTHER" id="PTHR44329:SF214">
    <property type="entry name" value="PROTEIN KINASE DOMAIN-CONTAINING PROTEIN"/>
    <property type="match status" value="1"/>
</dbReference>
<dbReference type="SMART" id="SM00220">
    <property type="entry name" value="S_TKc"/>
    <property type="match status" value="1"/>
</dbReference>
<dbReference type="PROSITE" id="PS00108">
    <property type="entry name" value="PROTEIN_KINASE_ST"/>
    <property type="match status" value="1"/>
</dbReference>
<reference evidence="5 6" key="1">
    <citation type="journal article" date="2013" name="PLoS Genet.">
        <title>Distinctive expansion of potential virulence genes in the genome of the oomycete fish pathogen Saprolegnia parasitica.</title>
        <authorList>
            <person name="Jiang R.H."/>
            <person name="de Bruijn I."/>
            <person name="Haas B.J."/>
            <person name="Belmonte R."/>
            <person name="Lobach L."/>
            <person name="Christie J."/>
            <person name="van den Ackerveken G."/>
            <person name="Bottin A."/>
            <person name="Bulone V."/>
            <person name="Diaz-Moreno S.M."/>
            <person name="Dumas B."/>
            <person name="Fan L."/>
            <person name="Gaulin E."/>
            <person name="Govers F."/>
            <person name="Grenville-Briggs L.J."/>
            <person name="Horner N.R."/>
            <person name="Levin J.Z."/>
            <person name="Mammella M."/>
            <person name="Meijer H.J."/>
            <person name="Morris P."/>
            <person name="Nusbaum C."/>
            <person name="Oome S."/>
            <person name="Phillips A.J."/>
            <person name="van Rooyen D."/>
            <person name="Rzeszutek E."/>
            <person name="Saraiva M."/>
            <person name="Secombes C.J."/>
            <person name="Seidl M.F."/>
            <person name="Snel B."/>
            <person name="Stassen J.H."/>
            <person name="Sykes S."/>
            <person name="Tripathy S."/>
            <person name="van den Berg H."/>
            <person name="Vega-Arreguin J.C."/>
            <person name="Wawra S."/>
            <person name="Young S.K."/>
            <person name="Zeng Q."/>
            <person name="Dieguez-Uribeondo J."/>
            <person name="Russ C."/>
            <person name="Tyler B.M."/>
            <person name="van West P."/>
        </authorList>
    </citation>
    <scope>NUCLEOTIDE SEQUENCE [LARGE SCALE GENOMIC DNA]</scope>
    <source>
        <strain evidence="5 6">CBS 223.65</strain>
    </source>
</reference>
<evidence type="ECO:0000313" key="5">
    <source>
        <dbReference type="EMBL" id="KDO34927.1"/>
    </source>
</evidence>
<organism evidence="5 6">
    <name type="scientific">Saprolegnia parasitica (strain CBS 223.65)</name>
    <dbReference type="NCBI Taxonomy" id="695850"/>
    <lineage>
        <taxon>Eukaryota</taxon>
        <taxon>Sar</taxon>
        <taxon>Stramenopiles</taxon>
        <taxon>Oomycota</taxon>
        <taxon>Saprolegniomycetes</taxon>
        <taxon>Saprolegniales</taxon>
        <taxon>Saprolegniaceae</taxon>
        <taxon>Saprolegnia</taxon>
    </lineage>
</organism>
<dbReference type="Proteomes" id="UP000030745">
    <property type="component" value="Unassembled WGS sequence"/>
</dbReference>